<dbReference type="EMBL" id="JAGQKZ010000002">
    <property type="protein sequence ID" value="MCA9391671.1"/>
    <property type="molecule type" value="Genomic_DNA"/>
</dbReference>
<reference evidence="2" key="1">
    <citation type="submission" date="2020-04" db="EMBL/GenBank/DDBJ databases">
        <authorList>
            <person name="Zhang T."/>
        </authorList>
    </citation>
    <scope>NUCLEOTIDE SEQUENCE</scope>
    <source>
        <strain evidence="2">HKST-UBA03</strain>
    </source>
</reference>
<name>A0A955LKS2_UNCKA</name>
<protein>
    <submittedName>
        <fullName evidence="2">Glycosyltransferase family 2 protein</fullName>
    </submittedName>
</protein>
<evidence type="ECO:0000313" key="2">
    <source>
        <dbReference type="EMBL" id="MCA9391671.1"/>
    </source>
</evidence>
<sequence>MKSVRHAPITVVVPAYNEEDNIVSCLDSIASQTVLPSEVIVVANACTDRTYDKALSLKNTFGQRGVTLNVINVPQKGVALARNTGFNAAANEIIASTDADSVPRKDWIEHIHAHFNLRPHIVAITGPVVMTDAPRPIPAVTRLGWYIFITKILEVYAGFQTITTANAGIKKTAFLAAGGFDNSITSPSGTEGIDDSEFSSRLSAHGAIITDRKMLVESTFRRYDTPKKAIKTTVTRARAWRGIKKQHLALISS</sequence>
<dbReference type="CDD" id="cd06423">
    <property type="entry name" value="CESA_like"/>
    <property type="match status" value="1"/>
</dbReference>
<evidence type="ECO:0000313" key="3">
    <source>
        <dbReference type="Proteomes" id="UP000751518"/>
    </source>
</evidence>
<dbReference type="PANTHER" id="PTHR43685:SF2">
    <property type="entry name" value="GLYCOSYLTRANSFERASE 2-LIKE DOMAIN-CONTAINING PROTEIN"/>
    <property type="match status" value="1"/>
</dbReference>
<comment type="caution">
    <text evidence="2">The sequence shown here is derived from an EMBL/GenBank/DDBJ whole genome shotgun (WGS) entry which is preliminary data.</text>
</comment>
<dbReference type="SUPFAM" id="SSF53448">
    <property type="entry name" value="Nucleotide-diphospho-sugar transferases"/>
    <property type="match status" value="1"/>
</dbReference>
<dbReference type="PANTHER" id="PTHR43685">
    <property type="entry name" value="GLYCOSYLTRANSFERASE"/>
    <property type="match status" value="1"/>
</dbReference>
<evidence type="ECO:0000259" key="1">
    <source>
        <dbReference type="Pfam" id="PF00535"/>
    </source>
</evidence>
<accession>A0A955LKS2</accession>
<organism evidence="2 3">
    <name type="scientific">candidate division WWE3 bacterium</name>
    <dbReference type="NCBI Taxonomy" id="2053526"/>
    <lineage>
        <taxon>Bacteria</taxon>
        <taxon>Katanobacteria</taxon>
    </lineage>
</organism>
<dbReference type="AlphaFoldDB" id="A0A955LKS2"/>
<gene>
    <name evidence="2" type="ORF">KC614_00510</name>
</gene>
<dbReference type="InterPro" id="IPR050834">
    <property type="entry name" value="Glycosyltransf_2"/>
</dbReference>
<reference evidence="2" key="2">
    <citation type="journal article" date="2021" name="Microbiome">
        <title>Successional dynamics and alternative stable states in a saline activated sludge microbial community over 9 years.</title>
        <authorList>
            <person name="Wang Y."/>
            <person name="Ye J."/>
            <person name="Ju F."/>
            <person name="Liu L."/>
            <person name="Boyd J.A."/>
            <person name="Deng Y."/>
            <person name="Parks D.H."/>
            <person name="Jiang X."/>
            <person name="Yin X."/>
            <person name="Woodcroft B.J."/>
            <person name="Tyson G.W."/>
            <person name="Hugenholtz P."/>
            <person name="Polz M.F."/>
            <person name="Zhang T."/>
        </authorList>
    </citation>
    <scope>NUCLEOTIDE SEQUENCE</scope>
    <source>
        <strain evidence="2">HKST-UBA03</strain>
    </source>
</reference>
<dbReference type="Gene3D" id="3.90.550.10">
    <property type="entry name" value="Spore Coat Polysaccharide Biosynthesis Protein SpsA, Chain A"/>
    <property type="match status" value="1"/>
</dbReference>
<dbReference type="InterPro" id="IPR001173">
    <property type="entry name" value="Glyco_trans_2-like"/>
</dbReference>
<dbReference type="Proteomes" id="UP000751518">
    <property type="component" value="Unassembled WGS sequence"/>
</dbReference>
<dbReference type="Pfam" id="PF00535">
    <property type="entry name" value="Glycos_transf_2"/>
    <property type="match status" value="1"/>
</dbReference>
<proteinExistence type="predicted"/>
<dbReference type="InterPro" id="IPR029044">
    <property type="entry name" value="Nucleotide-diphossugar_trans"/>
</dbReference>
<feature type="domain" description="Glycosyltransferase 2-like" evidence="1">
    <location>
        <begin position="10"/>
        <end position="173"/>
    </location>
</feature>